<reference evidence="2" key="2">
    <citation type="submission" date="2025-08" db="UniProtKB">
        <authorList>
            <consortium name="RefSeq"/>
        </authorList>
    </citation>
    <scope>IDENTIFICATION</scope>
    <source>
        <tissue evidence="2">Leaf</tissue>
    </source>
</reference>
<dbReference type="PANTHER" id="PTHR11439:SF511">
    <property type="match status" value="1"/>
</dbReference>
<reference evidence="1" key="1">
    <citation type="journal article" date="2014" name="Nat. Commun.">
        <title>The emerging biofuel crop Camelina sativa retains a highly undifferentiated hexaploid genome structure.</title>
        <authorList>
            <person name="Kagale S."/>
            <person name="Koh C."/>
            <person name="Nixon J."/>
            <person name="Bollina V."/>
            <person name="Clarke W.E."/>
            <person name="Tuteja R."/>
            <person name="Spillane C."/>
            <person name="Robinson S.J."/>
            <person name="Links M.G."/>
            <person name="Clarke C."/>
            <person name="Higgins E.E."/>
            <person name="Huebert T."/>
            <person name="Sharpe A.G."/>
            <person name="Parkin I.A."/>
        </authorList>
    </citation>
    <scope>NUCLEOTIDE SEQUENCE [LARGE SCALE GENOMIC DNA]</scope>
    <source>
        <strain evidence="1">cv. DH55</strain>
    </source>
</reference>
<evidence type="ECO:0000313" key="1">
    <source>
        <dbReference type="Proteomes" id="UP000694864"/>
    </source>
</evidence>
<keyword evidence="1" id="KW-1185">Reference proteome</keyword>
<dbReference type="PANTHER" id="PTHR11439">
    <property type="entry name" value="GAG-POL-RELATED RETROTRANSPOSON"/>
    <property type="match status" value="1"/>
</dbReference>
<protein>
    <submittedName>
        <fullName evidence="2">Uncharacterized protein LOC109131542</fullName>
    </submittedName>
</protein>
<accession>A0ABM1RGL1</accession>
<evidence type="ECO:0000313" key="2">
    <source>
        <dbReference type="RefSeq" id="XP_019098149.1"/>
    </source>
</evidence>
<proteinExistence type="predicted"/>
<dbReference type="Proteomes" id="UP000694864">
    <property type="component" value="Unplaced"/>
</dbReference>
<name>A0ABM1RGL1_CAMSA</name>
<gene>
    <name evidence="2" type="primary">LOC109131542</name>
</gene>
<dbReference type="GeneID" id="109131542"/>
<dbReference type="RefSeq" id="XP_019098149.1">
    <property type="nucleotide sequence ID" value="XM_019242604.1"/>
</dbReference>
<dbReference type="CDD" id="cd09272">
    <property type="entry name" value="RNase_HI_RT_Ty1"/>
    <property type="match status" value="1"/>
</dbReference>
<organism evidence="1 2">
    <name type="scientific">Camelina sativa</name>
    <name type="common">False flax</name>
    <name type="synonym">Myagrum sativum</name>
    <dbReference type="NCBI Taxonomy" id="90675"/>
    <lineage>
        <taxon>Eukaryota</taxon>
        <taxon>Viridiplantae</taxon>
        <taxon>Streptophyta</taxon>
        <taxon>Embryophyta</taxon>
        <taxon>Tracheophyta</taxon>
        <taxon>Spermatophyta</taxon>
        <taxon>Magnoliopsida</taxon>
        <taxon>eudicotyledons</taxon>
        <taxon>Gunneridae</taxon>
        <taxon>Pentapetalae</taxon>
        <taxon>rosids</taxon>
        <taxon>malvids</taxon>
        <taxon>Brassicales</taxon>
        <taxon>Brassicaceae</taxon>
        <taxon>Camelineae</taxon>
        <taxon>Camelina</taxon>
    </lineage>
</organism>
<sequence length="100" mass="10981">MCTFLGTSLITWKSKKQKIVSSSSTESKYRAMAIASDELVWLVQLLRALQIPIQGPANQFGNQLADILTKPLQAGPFHSILDRMSVSNLFLPSPDSSSKT</sequence>